<evidence type="ECO:0000313" key="2">
    <source>
        <dbReference type="EMBL" id="MFD2461327.1"/>
    </source>
</evidence>
<accession>A0ABW5GKI6</accession>
<feature type="domain" description="HTH cro/C1-type" evidence="1">
    <location>
        <begin position="22"/>
        <end position="76"/>
    </location>
</feature>
<dbReference type="EMBL" id="JBHUKU010000012">
    <property type="protein sequence ID" value="MFD2461327.1"/>
    <property type="molecule type" value="Genomic_DNA"/>
</dbReference>
<gene>
    <name evidence="2" type="ORF">ACFSYJ_22170</name>
</gene>
<dbReference type="Gene3D" id="1.10.260.40">
    <property type="entry name" value="lambda repressor-like DNA-binding domains"/>
    <property type="match status" value="1"/>
</dbReference>
<organism evidence="2 3">
    <name type="scientific">Amycolatopsis samaneae</name>
    <dbReference type="NCBI Taxonomy" id="664691"/>
    <lineage>
        <taxon>Bacteria</taxon>
        <taxon>Bacillati</taxon>
        <taxon>Actinomycetota</taxon>
        <taxon>Actinomycetes</taxon>
        <taxon>Pseudonocardiales</taxon>
        <taxon>Pseudonocardiaceae</taxon>
        <taxon>Amycolatopsis</taxon>
    </lineage>
</organism>
<dbReference type="InterPro" id="IPR043917">
    <property type="entry name" value="DUF5753"/>
</dbReference>
<proteinExistence type="predicted"/>
<evidence type="ECO:0000259" key="1">
    <source>
        <dbReference type="PROSITE" id="PS50943"/>
    </source>
</evidence>
<dbReference type="SUPFAM" id="SSF47413">
    <property type="entry name" value="lambda repressor-like DNA-binding domains"/>
    <property type="match status" value="1"/>
</dbReference>
<dbReference type="Pfam" id="PF01381">
    <property type="entry name" value="HTH_3"/>
    <property type="match status" value="1"/>
</dbReference>
<name>A0ABW5GKI6_9PSEU</name>
<dbReference type="CDD" id="cd00093">
    <property type="entry name" value="HTH_XRE"/>
    <property type="match status" value="1"/>
</dbReference>
<protein>
    <submittedName>
        <fullName evidence="2">Helix-turn-helix transcriptional regulator</fullName>
    </submittedName>
</protein>
<dbReference type="Proteomes" id="UP001597419">
    <property type="component" value="Unassembled WGS sequence"/>
</dbReference>
<dbReference type="RefSeq" id="WP_345408779.1">
    <property type="nucleotide sequence ID" value="NZ_BAABHG010000031.1"/>
</dbReference>
<dbReference type="PROSITE" id="PS50943">
    <property type="entry name" value="HTH_CROC1"/>
    <property type="match status" value="1"/>
</dbReference>
<dbReference type="Pfam" id="PF19054">
    <property type="entry name" value="DUF5753"/>
    <property type="match status" value="1"/>
</dbReference>
<dbReference type="InterPro" id="IPR010982">
    <property type="entry name" value="Lambda_DNA-bd_dom_sf"/>
</dbReference>
<keyword evidence="3" id="KW-1185">Reference proteome</keyword>
<sequence length="291" mass="31981">MVRTNPQSTAATSRERTLAGLLRAEFDAKSDVSMRKLATQLGVNHSTLSRWLDGKVSPDAERVSGLLACLGVVGDRREQIMRVARGGPSAETWVTPGRPGVAEHLVGVMEMEAQAVAMTEWSPLHVPGLLQTREYARAIISRDRKATSADVEHRVTLRLGRQHAILRDDPLPFTALLGVPAIRGRIGGDEVMIPQLKYLVRIANRATVTLRLAEVDGDWHGGLLGMFILYDFAKPLPSIVSLEHHRTASFVDGAPDVEEYKQLASDLLSLAHSQNDSLAMINEEIEKRETT</sequence>
<dbReference type="InterPro" id="IPR001387">
    <property type="entry name" value="Cro/C1-type_HTH"/>
</dbReference>
<dbReference type="SMART" id="SM00530">
    <property type="entry name" value="HTH_XRE"/>
    <property type="match status" value="1"/>
</dbReference>
<evidence type="ECO:0000313" key="3">
    <source>
        <dbReference type="Proteomes" id="UP001597419"/>
    </source>
</evidence>
<reference evidence="3" key="1">
    <citation type="journal article" date="2019" name="Int. J. Syst. Evol. Microbiol.">
        <title>The Global Catalogue of Microorganisms (GCM) 10K type strain sequencing project: providing services to taxonomists for standard genome sequencing and annotation.</title>
        <authorList>
            <consortium name="The Broad Institute Genomics Platform"/>
            <consortium name="The Broad Institute Genome Sequencing Center for Infectious Disease"/>
            <person name="Wu L."/>
            <person name="Ma J."/>
        </authorList>
    </citation>
    <scope>NUCLEOTIDE SEQUENCE [LARGE SCALE GENOMIC DNA]</scope>
    <source>
        <strain evidence="3">CGMCC 4.7643</strain>
    </source>
</reference>
<comment type="caution">
    <text evidence="2">The sequence shown here is derived from an EMBL/GenBank/DDBJ whole genome shotgun (WGS) entry which is preliminary data.</text>
</comment>